<organism evidence="1">
    <name type="scientific">Lepeophtheirus salmonis</name>
    <name type="common">Salmon louse</name>
    <name type="synonym">Caligus salmonis</name>
    <dbReference type="NCBI Taxonomy" id="72036"/>
    <lineage>
        <taxon>Eukaryota</taxon>
        <taxon>Metazoa</taxon>
        <taxon>Ecdysozoa</taxon>
        <taxon>Arthropoda</taxon>
        <taxon>Crustacea</taxon>
        <taxon>Multicrustacea</taxon>
        <taxon>Hexanauplia</taxon>
        <taxon>Copepoda</taxon>
        <taxon>Siphonostomatoida</taxon>
        <taxon>Caligidae</taxon>
        <taxon>Lepeophtheirus</taxon>
    </lineage>
</organism>
<protein>
    <submittedName>
        <fullName evidence="1">Uncharacterized protein</fullName>
    </submittedName>
</protein>
<reference evidence="1" key="1">
    <citation type="submission" date="2014-05" db="EMBL/GenBank/DDBJ databases">
        <authorList>
            <person name="Chronopoulou M."/>
        </authorList>
    </citation>
    <scope>NUCLEOTIDE SEQUENCE</scope>
    <source>
        <tissue evidence="1">Whole organism</tissue>
    </source>
</reference>
<accession>A0A0K2SXU6</accession>
<name>A0A0K2SXU6_LEPSM</name>
<dbReference type="EMBL" id="HACA01001237">
    <property type="protein sequence ID" value="CDW18598.1"/>
    <property type="molecule type" value="Transcribed_RNA"/>
</dbReference>
<sequence length="15" mass="1701">MTTALKNKNVIQIIN</sequence>
<proteinExistence type="predicted"/>
<evidence type="ECO:0000313" key="1">
    <source>
        <dbReference type="EMBL" id="CDW18598.1"/>
    </source>
</evidence>